<gene>
    <name evidence="2" type="ORF">F1193_09200</name>
</gene>
<organism evidence="2 3">
    <name type="scientific">Blastochloris sulfoviridis</name>
    <dbReference type="NCBI Taxonomy" id="50712"/>
    <lineage>
        <taxon>Bacteria</taxon>
        <taxon>Pseudomonadati</taxon>
        <taxon>Pseudomonadota</taxon>
        <taxon>Alphaproteobacteria</taxon>
        <taxon>Hyphomicrobiales</taxon>
        <taxon>Blastochloridaceae</taxon>
        <taxon>Blastochloris</taxon>
    </lineage>
</organism>
<keyword evidence="1" id="KW-0472">Membrane</keyword>
<dbReference type="InterPro" id="IPR046161">
    <property type="entry name" value="DUF6163"/>
</dbReference>
<keyword evidence="3" id="KW-1185">Reference proteome</keyword>
<proteinExistence type="predicted"/>
<feature type="transmembrane region" description="Helical" evidence="1">
    <location>
        <begin position="65"/>
        <end position="87"/>
    </location>
</feature>
<name>A0A5M6I1J1_9HYPH</name>
<keyword evidence="1" id="KW-0812">Transmembrane</keyword>
<evidence type="ECO:0008006" key="4">
    <source>
        <dbReference type="Google" id="ProtNLM"/>
    </source>
</evidence>
<feature type="transmembrane region" description="Helical" evidence="1">
    <location>
        <begin position="28"/>
        <end position="45"/>
    </location>
</feature>
<feature type="transmembrane region" description="Helical" evidence="1">
    <location>
        <begin position="94"/>
        <end position="113"/>
    </location>
</feature>
<dbReference type="Pfam" id="PF19660">
    <property type="entry name" value="DUF6163"/>
    <property type="match status" value="1"/>
</dbReference>
<sequence>MSDIPIHDPPIELDKLVEKGVWARRLTIFVRSVAVLVLIKGLFHWSLLCGVGDGIGVRFEVMPPAWQIATIFFAIIDVVAGVGLWLLAAWGAAVWLIGGMSQVVLDIWFPQIYGGQVPLTIFYALLLVGYVVLRVLALREKPDR</sequence>
<dbReference type="RefSeq" id="WP_150097387.1">
    <property type="nucleotide sequence ID" value="NZ_VWPL01000013.1"/>
</dbReference>
<comment type="caution">
    <text evidence="2">The sequence shown here is derived from an EMBL/GenBank/DDBJ whole genome shotgun (WGS) entry which is preliminary data.</text>
</comment>
<evidence type="ECO:0000313" key="2">
    <source>
        <dbReference type="EMBL" id="KAA5601688.1"/>
    </source>
</evidence>
<evidence type="ECO:0000313" key="3">
    <source>
        <dbReference type="Proteomes" id="UP000323886"/>
    </source>
</evidence>
<feature type="transmembrane region" description="Helical" evidence="1">
    <location>
        <begin position="119"/>
        <end position="137"/>
    </location>
</feature>
<dbReference type="EMBL" id="VWPL01000013">
    <property type="protein sequence ID" value="KAA5601688.1"/>
    <property type="molecule type" value="Genomic_DNA"/>
</dbReference>
<dbReference type="AlphaFoldDB" id="A0A5M6I1J1"/>
<reference evidence="2 3" key="1">
    <citation type="submission" date="2019-09" db="EMBL/GenBank/DDBJ databases">
        <title>Draft Whole-Genome sequence of Blastochloris sulfoviridis DSM 729.</title>
        <authorList>
            <person name="Meyer T.E."/>
            <person name="Kyndt J.A."/>
        </authorList>
    </citation>
    <scope>NUCLEOTIDE SEQUENCE [LARGE SCALE GENOMIC DNA]</scope>
    <source>
        <strain evidence="2 3">DSM 729</strain>
    </source>
</reference>
<evidence type="ECO:0000256" key="1">
    <source>
        <dbReference type="SAM" id="Phobius"/>
    </source>
</evidence>
<dbReference type="Proteomes" id="UP000323886">
    <property type="component" value="Unassembled WGS sequence"/>
</dbReference>
<accession>A0A5M6I1J1</accession>
<keyword evidence="1" id="KW-1133">Transmembrane helix</keyword>
<dbReference type="OrthoDB" id="7843623at2"/>
<protein>
    <recommendedName>
        <fullName evidence="4">DoxX family protein</fullName>
    </recommendedName>
</protein>